<dbReference type="InterPro" id="IPR036161">
    <property type="entry name" value="RPB6/omega-like_sf"/>
</dbReference>
<dbReference type="PANTHER" id="PTHR47227:SF5">
    <property type="entry name" value="DNA-DIRECTED RNA POLYMERASES I, II, AND III SUBUNIT RPABC2"/>
    <property type="match status" value="1"/>
</dbReference>
<dbReference type="HOGENOM" id="CLU_112527_5_0_2"/>
<keyword evidence="3 4" id="KW-0548">Nucleotidyltransferase</keyword>
<evidence type="ECO:0000313" key="4">
    <source>
        <dbReference type="EMBL" id="ABE53243.1"/>
    </source>
</evidence>
<keyword evidence="3 4" id="KW-0808">Transferase</keyword>
<dbReference type="InterPro" id="IPR006111">
    <property type="entry name" value="Rpo6/Rpb6"/>
</dbReference>
<comment type="subunit">
    <text evidence="3">Part of the RNA polymerase complex.</text>
</comment>
<evidence type="ECO:0000256" key="2">
    <source>
        <dbReference type="ARBA" id="ARBA00023163"/>
    </source>
</evidence>
<dbReference type="GO" id="GO:0000428">
    <property type="term" value="C:DNA-directed RNA polymerase complex"/>
    <property type="evidence" value="ECO:0007669"/>
    <property type="project" value="UniProtKB-KW"/>
</dbReference>
<dbReference type="KEGG" id="mbu:Mbur_2392"/>
<dbReference type="AlphaFoldDB" id="Q12TI3"/>
<organism evidence="4 5">
    <name type="scientific">Methanococcoides burtonii (strain DSM 6242 / NBRC 107633 / OCM 468 / ACE-M)</name>
    <dbReference type="NCBI Taxonomy" id="259564"/>
    <lineage>
        <taxon>Archaea</taxon>
        <taxon>Methanobacteriati</taxon>
        <taxon>Methanobacteriota</taxon>
        <taxon>Stenosarchaea group</taxon>
        <taxon>Methanomicrobia</taxon>
        <taxon>Methanosarcinales</taxon>
        <taxon>Methanosarcinaceae</taxon>
        <taxon>Methanococcoides</taxon>
    </lineage>
</organism>
<dbReference type="GO" id="GO:0042797">
    <property type="term" value="P:tRNA transcription by RNA polymerase III"/>
    <property type="evidence" value="ECO:0007669"/>
    <property type="project" value="TreeGrafter"/>
</dbReference>
<keyword evidence="5" id="KW-1185">Reference proteome</keyword>
<keyword evidence="3" id="KW-0963">Cytoplasm</keyword>
<dbReference type="NCBIfam" id="NF002208">
    <property type="entry name" value="PRK01099.1-3"/>
    <property type="match status" value="1"/>
</dbReference>
<keyword evidence="2 3" id="KW-0804">Transcription</keyword>
<dbReference type="GeneID" id="3998980"/>
<protein>
    <recommendedName>
        <fullName evidence="3">DNA-directed RNA polymerase subunit Rpo6</fullName>
        <ecNumber evidence="3">2.7.7.6</ecNumber>
    </recommendedName>
    <alternativeName>
        <fullName evidence="3">DNA-directed RNA polymerase subunit K</fullName>
    </alternativeName>
</protein>
<gene>
    <name evidence="3 4" type="primary">rpoK</name>
    <name evidence="3" type="synonym">rpo6</name>
    <name evidence="4" type="ordered locus">Mbur_2392</name>
</gene>
<keyword evidence="1 3" id="KW-0240">DNA-directed RNA polymerase</keyword>
<dbReference type="PROSITE" id="PS01111">
    <property type="entry name" value="RNA_POL_K_14KD"/>
    <property type="match status" value="1"/>
</dbReference>
<dbReference type="GO" id="GO:0006366">
    <property type="term" value="P:transcription by RNA polymerase II"/>
    <property type="evidence" value="ECO:0007669"/>
    <property type="project" value="TreeGrafter"/>
</dbReference>
<dbReference type="SUPFAM" id="SSF63562">
    <property type="entry name" value="RPB6/omega subunit-like"/>
    <property type="match status" value="1"/>
</dbReference>
<dbReference type="Gene3D" id="3.90.940.10">
    <property type="match status" value="1"/>
</dbReference>
<dbReference type="GO" id="GO:0003677">
    <property type="term" value="F:DNA binding"/>
    <property type="evidence" value="ECO:0007669"/>
    <property type="project" value="UniProtKB-UniRule"/>
</dbReference>
<dbReference type="PIRSF" id="PIRSF000778">
    <property type="entry name" value="RpoK/RPB6"/>
    <property type="match status" value="1"/>
</dbReference>
<evidence type="ECO:0000256" key="1">
    <source>
        <dbReference type="ARBA" id="ARBA00022478"/>
    </source>
</evidence>
<name>Q12TI3_METBU</name>
<dbReference type="GO" id="GO:0003899">
    <property type="term" value="F:DNA-directed RNA polymerase activity"/>
    <property type="evidence" value="ECO:0007669"/>
    <property type="project" value="UniProtKB-UniRule"/>
</dbReference>
<dbReference type="PANTHER" id="PTHR47227">
    <property type="entry name" value="DNA-DIRECTED RNA POLYMERASE SUBUNIT K"/>
    <property type="match status" value="1"/>
</dbReference>
<dbReference type="STRING" id="259564.Mbur_2392"/>
<dbReference type="HAMAP" id="MF_00192">
    <property type="entry name" value="RNApol_arch_Rpo6"/>
    <property type="match status" value="1"/>
</dbReference>
<dbReference type="EMBL" id="CP000300">
    <property type="protein sequence ID" value="ABE53243.1"/>
    <property type="molecule type" value="Genomic_DNA"/>
</dbReference>
<dbReference type="GO" id="GO:0006360">
    <property type="term" value="P:transcription by RNA polymerase I"/>
    <property type="evidence" value="ECO:0007669"/>
    <property type="project" value="TreeGrafter"/>
</dbReference>
<sequence length="63" mass="7153">MGDQLSNEKYTRYERARIIGARSLQIAMGAPILIEDDNTDALYLATLEFEKGVIPITVKRNLR</sequence>
<dbReference type="InterPro" id="IPR020708">
    <property type="entry name" value="DNA-dir_RNA_polK_14-18kDa_CS"/>
</dbReference>
<evidence type="ECO:0000313" key="5">
    <source>
        <dbReference type="Proteomes" id="UP000001979"/>
    </source>
</evidence>
<dbReference type="RefSeq" id="WP_011500378.1">
    <property type="nucleotide sequence ID" value="NC_007955.1"/>
</dbReference>
<dbReference type="Pfam" id="PF01192">
    <property type="entry name" value="RNA_pol_Rpb6"/>
    <property type="match status" value="1"/>
</dbReference>
<evidence type="ECO:0000256" key="3">
    <source>
        <dbReference type="HAMAP-Rule" id="MF_00192"/>
    </source>
</evidence>
<comment type="similarity">
    <text evidence="3">Belongs to the archaeal Rpo6/eukaryotic RPB6 RNA polymerase subunit family.</text>
</comment>
<reference evidence="5" key="1">
    <citation type="journal article" date="2009" name="ISME J.">
        <title>The genome sequence of the psychrophilic archaeon, Methanococcoides burtonii: the role of genome evolution in cold adaptation.</title>
        <authorList>
            <person name="Allen M.A."/>
            <person name="Lauro F.M."/>
            <person name="Williams T.J."/>
            <person name="Burg D."/>
            <person name="Siddiqui K.S."/>
            <person name="De Francisci D."/>
            <person name="Chong K.W."/>
            <person name="Pilak O."/>
            <person name="Chew H.H."/>
            <person name="De Maere M.Z."/>
            <person name="Ting L."/>
            <person name="Katrib M."/>
            <person name="Ng C."/>
            <person name="Sowers K.R."/>
            <person name="Galperin M.Y."/>
            <person name="Anderson I.J."/>
            <person name="Ivanova N."/>
            <person name="Dalin E."/>
            <person name="Martinez M."/>
            <person name="Lapidus A."/>
            <person name="Hauser L."/>
            <person name="Land M."/>
            <person name="Thomas T."/>
            <person name="Cavicchioli R."/>
        </authorList>
    </citation>
    <scope>NUCLEOTIDE SEQUENCE [LARGE SCALE GENOMIC DNA]</scope>
    <source>
        <strain evidence="5">DSM 6242 / NBRC 107633 / OCM 468 / ACE-M</strain>
    </source>
</reference>
<accession>Q12TI3</accession>
<proteinExistence type="inferred from homology"/>
<comment type="subcellular location">
    <subcellularLocation>
        <location evidence="3">Cytoplasm</location>
    </subcellularLocation>
</comment>
<dbReference type="InterPro" id="IPR006110">
    <property type="entry name" value="Pol_omega/Rpo6/RPB6"/>
</dbReference>
<dbReference type="EC" id="2.7.7.6" evidence="3"/>
<comment type="catalytic activity">
    <reaction evidence="3">
        <text>RNA(n) + a ribonucleoside 5'-triphosphate = RNA(n+1) + diphosphate</text>
        <dbReference type="Rhea" id="RHEA:21248"/>
        <dbReference type="Rhea" id="RHEA-COMP:14527"/>
        <dbReference type="Rhea" id="RHEA-COMP:17342"/>
        <dbReference type="ChEBI" id="CHEBI:33019"/>
        <dbReference type="ChEBI" id="CHEBI:61557"/>
        <dbReference type="ChEBI" id="CHEBI:140395"/>
        <dbReference type="EC" id="2.7.7.6"/>
    </reaction>
</comment>
<dbReference type="Proteomes" id="UP000001979">
    <property type="component" value="Chromosome"/>
</dbReference>
<dbReference type="GO" id="GO:0005737">
    <property type="term" value="C:cytoplasm"/>
    <property type="evidence" value="ECO:0007669"/>
    <property type="project" value="UniProtKB-SubCell"/>
</dbReference>
<comment type="function">
    <text evidence="3">DNA-dependent RNA polymerase (RNAP) catalyzes the transcription of DNA into RNA using the four ribonucleoside triphosphates as substrates.</text>
</comment>